<keyword evidence="15" id="KW-1185">Reference proteome</keyword>
<evidence type="ECO:0000256" key="6">
    <source>
        <dbReference type="ARBA" id="ARBA00022449"/>
    </source>
</evidence>
<keyword evidence="10" id="KW-0406">Ion transport</keyword>
<keyword evidence="5" id="KW-0813">Transport</keyword>
<feature type="transmembrane region" description="Helical" evidence="13">
    <location>
        <begin position="21"/>
        <end position="42"/>
    </location>
</feature>
<feature type="transmembrane region" description="Helical" evidence="13">
    <location>
        <begin position="427"/>
        <end position="447"/>
    </location>
</feature>
<evidence type="ECO:0000256" key="8">
    <source>
        <dbReference type="ARBA" id="ARBA00022692"/>
    </source>
</evidence>
<evidence type="ECO:0000256" key="2">
    <source>
        <dbReference type="ARBA" id="ARBA00004651"/>
    </source>
</evidence>
<evidence type="ECO:0000313" key="15">
    <source>
        <dbReference type="Proteomes" id="UP001285244"/>
    </source>
</evidence>
<keyword evidence="8 13" id="KW-0812">Transmembrane</keyword>
<evidence type="ECO:0000256" key="5">
    <source>
        <dbReference type="ARBA" id="ARBA00022448"/>
    </source>
</evidence>
<dbReference type="NCBIfam" id="TIGR00797">
    <property type="entry name" value="matE"/>
    <property type="match status" value="1"/>
</dbReference>
<gene>
    <name evidence="14" type="ORF">MOZ64_06980</name>
</gene>
<reference evidence="14 15" key="1">
    <citation type="submission" date="2022-03" db="EMBL/GenBank/DDBJ databases">
        <title>Novel taxa within the pig intestine.</title>
        <authorList>
            <person name="Wylensek D."/>
            <person name="Bishof K."/>
            <person name="Afrizal A."/>
            <person name="Clavel T."/>
        </authorList>
    </citation>
    <scope>NUCLEOTIDE SEQUENCE [LARGE SCALE GENOMIC DNA]</scope>
    <source>
        <strain evidence="14 15">Cla-KB-P134</strain>
    </source>
</reference>
<sequence length="457" mass="50223">MSETNTIETGNKMGIHPIPKLMLTMGIPMICSMVVQALYNIIDSYFVSQIPKIADQAMNALTLAFPIQMLMVAVGVGTGVGVNALISRFLGQKDYETVNKITGNAIFLGICTYVVFLLFGIFGLGVYLRSQSSNELILMLGTQYLSICVFLSFGVILSMVYEKLLQSTGKTLQTTIAQLAGALTNIFLDPVLIFGWFGLPVMGISGAAYATVIGQMVTLGLNMFFHYFFNPEIKNGLRYLRPQKEIIVHIYQIGIPAIILQALMSFMTYGVNIILAGISENYVTAYGVYYKIQQFAFFAGFGLNNALIPLVAYNYGKGDMQRVKDSIKYGTLDTVILLGICMIILELFANPLASIFALSPEIISVCVVAMKIIATGFLFAGFNIALQGIFQALGKGMYSLIVSLIRMVLVDLPLAWLFIRMASNPSLTFWAFPIAELCGVIVAWLMYRSVKKEIGLE</sequence>
<comment type="caution">
    <text evidence="14">The sequence shown here is derived from an EMBL/GenBank/DDBJ whole genome shotgun (WGS) entry which is preliminary data.</text>
</comment>
<keyword evidence="6" id="KW-0050">Antiport</keyword>
<dbReference type="InterPro" id="IPR050222">
    <property type="entry name" value="MATE_MdtK"/>
</dbReference>
<evidence type="ECO:0000256" key="1">
    <source>
        <dbReference type="ARBA" id="ARBA00003408"/>
    </source>
</evidence>
<keyword evidence="11 13" id="KW-0472">Membrane</keyword>
<organism evidence="14 15">
    <name type="scientific">Absicoccus intestinalis</name>
    <dbReference type="NCBI Taxonomy" id="2926319"/>
    <lineage>
        <taxon>Bacteria</taxon>
        <taxon>Bacillati</taxon>
        <taxon>Bacillota</taxon>
        <taxon>Erysipelotrichia</taxon>
        <taxon>Erysipelotrichales</taxon>
        <taxon>Erysipelotrichaceae</taxon>
        <taxon>Absicoccus</taxon>
    </lineage>
</organism>
<feature type="transmembrane region" description="Helical" evidence="13">
    <location>
        <begin position="182"/>
        <end position="201"/>
    </location>
</feature>
<keyword evidence="7" id="KW-1003">Cell membrane</keyword>
<evidence type="ECO:0000256" key="12">
    <source>
        <dbReference type="ARBA" id="ARBA00031636"/>
    </source>
</evidence>
<dbReference type="PIRSF" id="PIRSF006603">
    <property type="entry name" value="DinF"/>
    <property type="match status" value="1"/>
</dbReference>
<evidence type="ECO:0000256" key="10">
    <source>
        <dbReference type="ARBA" id="ARBA00023065"/>
    </source>
</evidence>
<dbReference type="PANTHER" id="PTHR43298:SF2">
    <property type="entry name" value="FMN_FAD EXPORTER YEEO-RELATED"/>
    <property type="match status" value="1"/>
</dbReference>
<evidence type="ECO:0000256" key="9">
    <source>
        <dbReference type="ARBA" id="ARBA00022989"/>
    </source>
</evidence>
<evidence type="ECO:0000256" key="13">
    <source>
        <dbReference type="SAM" id="Phobius"/>
    </source>
</evidence>
<keyword evidence="9 13" id="KW-1133">Transmembrane helix</keyword>
<dbReference type="EMBL" id="JALBUS010000009">
    <property type="protein sequence ID" value="MDX8417585.1"/>
    <property type="molecule type" value="Genomic_DNA"/>
</dbReference>
<comment type="similarity">
    <text evidence="3">Belongs to the multi antimicrobial extrusion (MATE) (TC 2.A.66.1) family.</text>
</comment>
<dbReference type="InterPro" id="IPR002528">
    <property type="entry name" value="MATE_fam"/>
</dbReference>
<feature type="transmembrane region" description="Helical" evidence="13">
    <location>
        <begin position="106"/>
        <end position="128"/>
    </location>
</feature>
<proteinExistence type="inferred from homology"/>
<evidence type="ECO:0000256" key="7">
    <source>
        <dbReference type="ARBA" id="ARBA00022475"/>
    </source>
</evidence>
<evidence type="ECO:0000313" key="14">
    <source>
        <dbReference type="EMBL" id="MDX8417585.1"/>
    </source>
</evidence>
<feature type="transmembrane region" description="Helical" evidence="13">
    <location>
        <begin position="362"/>
        <end position="386"/>
    </location>
</feature>
<feature type="transmembrane region" description="Helical" evidence="13">
    <location>
        <begin position="62"/>
        <end position="86"/>
    </location>
</feature>
<dbReference type="PANTHER" id="PTHR43298">
    <property type="entry name" value="MULTIDRUG RESISTANCE PROTEIN NORM-RELATED"/>
    <property type="match status" value="1"/>
</dbReference>
<dbReference type="Pfam" id="PF01554">
    <property type="entry name" value="MatE"/>
    <property type="match status" value="2"/>
</dbReference>
<dbReference type="RefSeq" id="WP_320325870.1">
    <property type="nucleotide sequence ID" value="NZ_JALBUS010000009.1"/>
</dbReference>
<dbReference type="Proteomes" id="UP001285244">
    <property type="component" value="Unassembled WGS sequence"/>
</dbReference>
<feature type="transmembrane region" description="Helical" evidence="13">
    <location>
        <begin position="140"/>
        <end position="161"/>
    </location>
</feature>
<protein>
    <recommendedName>
        <fullName evidence="4">Probable multidrug resistance protein NorM</fullName>
    </recommendedName>
    <alternativeName>
        <fullName evidence="12">Multidrug-efflux transporter</fullName>
    </alternativeName>
</protein>
<dbReference type="InterPro" id="IPR048279">
    <property type="entry name" value="MdtK-like"/>
</dbReference>
<comment type="subcellular location">
    <subcellularLocation>
        <location evidence="2">Cell membrane</location>
        <topology evidence="2">Multi-pass membrane protein</topology>
    </subcellularLocation>
</comment>
<feature type="transmembrane region" description="Helical" evidence="13">
    <location>
        <begin position="207"/>
        <end position="229"/>
    </location>
</feature>
<evidence type="ECO:0000256" key="3">
    <source>
        <dbReference type="ARBA" id="ARBA00010199"/>
    </source>
</evidence>
<feature type="transmembrane region" description="Helical" evidence="13">
    <location>
        <begin position="398"/>
        <end position="421"/>
    </location>
</feature>
<comment type="function">
    <text evidence="1">Multidrug efflux pump.</text>
</comment>
<feature type="transmembrane region" description="Helical" evidence="13">
    <location>
        <begin position="250"/>
        <end position="275"/>
    </location>
</feature>
<name>A0ABU4WLZ5_9FIRM</name>
<feature type="transmembrane region" description="Helical" evidence="13">
    <location>
        <begin position="335"/>
        <end position="356"/>
    </location>
</feature>
<feature type="transmembrane region" description="Helical" evidence="13">
    <location>
        <begin position="295"/>
        <end position="315"/>
    </location>
</feature>
<accession>A0ABU4WLZ5</accession>
<evidence type="ECO:0000256" key="4">
    <source>
        <dbReference type="ARBA" id="ARBA00020268"/>
    </source>
</evidence>
<evidence type="ECO:0000256" key="11">
    <source>
        <dbReference type="ARBA" id="ARBA00023136"/>
    </source>
</evidence>